<evidence type="ECO:0000256" key="1">
    <source>
        <dbReference type="SAM" id="SignalP"/>
    </source>
</evidence>
<evidence type="ECO:0000313" key="2">
    <source>
        <dbReference type="EMBL" id="KAL2828174.1"/>
    </source>
</evidence>
<protein>
    <submittedName>
        <fullName evidence="2">Alpha/Beta hydrolase protein</fullName>
    </submittedName>
</protein>
<proteinExistence type="predicted"/>
<dbReference type="SUPFAM" id="SSF53474">
    <property type="entry name" value="alpha/beta-Hydrolases"/>
    <property type="match status" value="1"/>
</dbReference>
<name>A0ABR4IK78_9EURO</name>
<keyword evidence="1" id="KW-0732">Signal</keyword>
<evidence type="ECO:0000313" key="3">
    <source>
        <dbReference type="Proteomes" id="UP001610335"/>
    </source>
</evidence>
<dbReference type="EMBL" id="JBFXLS010000021">
    <property type="protein sequence ID" value="KAL2828174.1"/>
    <property type="molecule type" value="Genomic_DNA"/>
</dbReference>
<keyword evidence="2" id="KW-0378">Hydrolase</keyword>
<comment type="caution">
    <text evidence="2">The sequence shown here is derived from an EMBL/GenBank/DDBJ whole genome shotgun (WGS) entry which is preliminary data.</text>
</comment>
<feature type="non-terminal residue" evidence="2">
    <location>
        <position position="369"/>
    </location>
</feature>
<gene>
    <name evidence="2" type="ORF">BDW59DRAFT_143309</name>
</gene>
<dbReference type="CDD" id="cd12809">
    <property type="entry name" value="Esterase_713_like-2"/>
    <property type="match status" value="1"/>
</dbReference>
<dbReference type="InterPro" id="IPR029058">
    <property type="entry name" value="AB_hydrolase_fold"/>
</dbReference>
<dbReference type="PANTHER" id="PTHR43194:SF4">
    <property type="entry name" value="AB HYDROLASE-1 DOMAIN-CONTAINING PROTEIN"/>
    <property type="match status" value="1"/>
</dbReference>
<sequence length="369" mass="40687">MLNQLALAVCLLFVALVQGGAASEALHTREYFYVGGEYVNTTDGYLFHNQMYVEKLSPSGGSQQPYPIVILHGGAQTGTNFLNKPDGGRGWASWFLEQGYEVYIVDRTMTARSPTIPQDGYEETVFSAEFIAERFTAVQNYPLWPQAKLHSQWPGTGERGDKVFDAYYASNVQSISDSTAQEVTMKSAGEALLDKIGPVVLITHSQGGLYGWSWADSRPELIKALIQIEPKGPPFREVIFSSTYNRPWGLTAIPLTYDPAPTNLTAPLKMKTVASDSPGELLECIIQAEPARQLPNLAKVPILIDSGEASYHAQYDYCFIKFLKQAGVAAEHLDLGKVGIHGNAHLQFLEKNSDQIAEKLHEWIGNVTL</sequence>
<dbReference type="InterPro" id="IPR050228">
    <property type="entry name" value="Carboxylesterase_BioH"/>
</dbReference>
<accession>A0ABR4IK78</accession>
<dbReference type="Gene3D" id="3.40.50.1820">
    <property type="entry name" value="alpha/beta hydrolase"/>
    <property type="match status" value="1"/>
</dbReference>
<organism evidence="2 3">
    <name type="scientific">Aspergillus cavernicola</name>
    <dbReference type="NCBI Taxonomy" id="176166"/>
    <lineage>
        <taxon>Eukaryota</taxon>
        <taxon>Fungi</taxon>
        <taxon>Dikarya</taxon>
        <taxon>Ascomycota</taxon>
        <taxon>Pezizomycotina</taxon>
        <taxon>Eurotiomycetes</taxon>
        <taxon>Eurotiomycetidae</taxon>
        <taxon>Eurotiales</taxon>
        <taxon>Aspergillaceae</taxon>
        <taxon>Aspergillus</taxon>
        <taxon>Aspergillus subgen. Nidulantes</taxon>
    </lineage>
</organism>
<dbReference type="Proteomes" id="UP001610335">
    <property type="component" value="Unassembled WGS sequence"/>
</dbReference>
<reference evidence="2 3" key="1">
    <citation type="submission" date="2024-07" db="EMBL/GenBank/DDBJ databases">
        <title>Section-level genome sequencing and comparative genomics of Aspergillus sections Usti and Cavernicolus.</title>
        <authorList>
            <consortium name="Lawrence Berkeley National Laboratory"/>
            <person name="Nybo J.L."/>
            <person name="Vesth T.C."/>
            <person name="Theobald S."/>
            <person name="Frisvad J.C."/>
            <person name="Larsen T.O."/>
            <person name="Kjaerboelling I."/>
            <person name="Rothschild-Mancinelli K."/>
            <person name="Lyhne E.K."/>
            <person name="Kogle M.E."/>
            <person name="Barry K."/>
            <person name="Clum A."/>
            <person name="Na H."/>
            <person name="Ledsgaard L."/>
            <person name="Lin J."/>
            <person name="Lipzen A."/>
            <person name="Kuo A."/>
            <person name="Riley R."/>
            <person name="Mondo S."/>
            <person name="LaButti K."/>
            <person name="Haridas S."/>
            <person name="Pangalinan J."/>
            <person name="Salamov A.A."/>
            <person name="Simmons B.A."/>
            <person name="Magnuson J.K."/>
            <person name="Chen J."/>
            <person name="Drula E."/>
            <person name="Henrissat B."/>
            <person name="Wiebenga A."/>
            <person name="Lubbers R.J."/>
            <person name="Gomes A.C."/>
            <person name="Makela M.R."/>
            <person name="Stajich J."/>
            <person name="Grigoriev I.V."/>
            <person name="Mortensen U.H."/>
            <person name="De vries R.P."/>
            <person name="Baker S.E."/>
            <person name="Andersen M.R."/>
        </authorList>
    </citation>
    <scope>NUCLEOTIDE SEQUENCE [LARGE SCALE GENOMIC DNA]</scope>
    <source>
        <strain evidence="2 3">CBS 600.67</strain>
    </source>
</reference>
<feature type="signal peptide" evidence="1">
    <location>
        <begin position="1"/>
        <end position="22"/>
    </location>
</feature>
<feature type="chain" id="PRO_5046226641" evidence="1">
    <location>
        <begin position="23"/>
        <end position="369"/>
    </location>
</feature>
<dbReference type="PANTHER" id="PTHR43194">
    <property type="entry name" value="HYDROLASE ALPHA/BETA FOLD FAMILY"/>
    <property type="match status" value="1"/>
</dbReference>
<keyword evidence="3" id="KW-1185">Reference proteome</keyword>
<dbReference type="GO" id="GO:0016787">
    <property type="term" value="F:hydrolase activity"/>
    <property type="evidence" value="ECO:0007669"/>
    <property type="project" value="UniProtKB-KW"/>
</dbReference>